<feature type="compositionally biased region" description="Basic and acidic residues" evidence="1">
    <location>
        <begin position="25"/>
        <end position="35"/>
    </location>
</feature>
<evidence type="ECO:0000313" key="3">
    <source>
        <dbReference type="Proteomes" id="UP000502345"/>
    </source>
</evidence>
<accession>A0A6G9D2Z5</accession>
<dbReference type="EMBL" id="CP050124">
    <property type="protein sequence ID" value="QIP43665.1"/>
    <property type="molecule type" value="Genomic_DNA"/>
</dbReference>
<dbReference type="AlphaFoldDB" id="A0A6G9D2Z5"/>
<proteinExistence type="predicted"/>
<organism evidence="2 3">
    <name type="scientific">Rhodococcus erythropolis</name>
    <name type="common">Arthrobacter picolinophilus</name>
    <dbReference type="NCBI Taxonomy" id="1833"/>
    <lineage>
        <taxon>Bacteria</taxon>
        <taxon>Bacillati</taxon>
        <taxon>Actinomycetota</taxon>
        <taxon>Actinomycetes</taxon>
        <taxon>Mycobacteriales</taxon>
        <taxon>Nocardiaceae</taxon>
        <taxon>Rhodococcus</taxon>
        <taxon>Rhodococcus erythropolis group</taxon>
    </lineage>
</organism>
<dbReference type="RefSeq" id="WP_157092622.1">
    <property type="nucleotide sequence ID" value="NZ_CP050124.1"/>
</dbReference>
<dbReference type="Proteomes" id="UP000502345">
    <property type="component" value="Chromosome"/>
</dbReference>
<reference evidence="2 3" key="1">
    <citation type="submission" date="2020-03" db="EMBL/GenBank/DDBJ databases">
        <title>Screen low temperature-resistant strains for efficient degradation of petroleum hydrocarbons under the low temperature.</title>
        <authorList>
            <person name="Wang Y."/>
            <person name="Chen J."/>
        </authorList>
    </citation>
    <scope>NUCLEOTIDE SEQUENCE [LARGE SCALE GENOMIC DNA]</scope>
    <source>
        <strain evidence="2 3">KB1</strain>
    </source>
</reference>
<feature type="region of interest" description="Disordered" evidence="1">
    <location>
        <begin position="24"/>
        <end position="51"/>
    </location>
</feature>
<evidence type="ECO:0000313" key="2">
    <source>
        <dbReference type="EMBL" id="QIP43665.1"/>
    </source>
</evidence>
<name>A0A6G9D2Z5_RHOER</name>
<gene>
    <name evidence="2" type="ORF">G9444_6422</name>
</gene>
<sequence>MTSRADVVEFLATLDEDELNQVIADSRDVTEEKPTKPAPEATSYPTSWRTQ</sequence>
<protein>
    <submittedName>
        <fullName evidence="2">Uncharacterized protein</fullName>
    </submittedName>
</protein>
<evidence type="ECO:0000256" key="1">
    <source>
        <dbReference type="SAM" id="MobiDB-lite"/>
    </source>
</evidence>